<dbReference type="AlphaFoldDB" id="E6QBW5"/>
<evidence type="ECO:0000313" key="1">
    <source>
        <dbReference type="EMBL" id="CBI04691.1"/>
    </source>
</evidence>
<sequence>MGFFMTVPFGSSDAQQVTQVSCHDTNVQHPSSDMARIHKVMHIFAGIGPKHRDVQNFCHTAPNTGVPVVSPRHIILSDLFFIE</sequence>
<proteinExistence type="predicted"/>
<comment type="caution">
    <text evidence="1">The sequence shown here is derived from an EMBL/GenBank/DDBJ whole genome shotgun (WGS) entry which is preliminary data.</text>
</comment>
<dbReference type="EMBL" id="CABP01000078">
    <property type="protein sequence ID" value="CBI04691.1"/>
    <property type="molecule type" value="Genomic_DNA"/>
</dbReference>
<name>E6QBW5_9ZZZZ</name>
<organism evidence="1">
    <name type="scientific">mine drainage metagenome</name>
    <dbReference type="NCBI Taxonomy" id="410659"/>
    <lineage>
        <taxon>unclassified sequences</taxon>
        <taxon>metagenomes</taxon>
        <taxon>ecological metagenomes</taxon>
    </lineage>
</organism>
<accession>E6QBW5</accession>
<protein>
    <submittedName>
        <fullName evidence="1">Uncharacterized protein</fullName>
    </submittedName>
</protein>
<gene>
    <name evidence="1" type="ORF">CARN5_1854</name>
</gene>
<reference evidence="1" key="1">
    <citation type="submission" date="2009-10" db="EMBL/GenBank/DDBJ databases">
        <title>Diversity of trophic interactions inside an arsenic-rich microbial ecosystem.</title>
        <authorList>
            <person name="Bertin P.N."/>
            <person name="Heinrich-Salmeron A."/>
            <person name="Pelletier E."/>
            <person name="Goulhen-Chollet F."/>
            <person name="Arsene-Ploetze F."/>
            <person name="Gallien S."/>
            <person name="Calteau A."/>
            <person name="Vallenet D."/>
            <person name="Casiot C."/>
            <person name="Chane-Woon-Ming B."/>
            <person name="Giloteaux L."/>
            <person name="Barakat M."/>
            <person name="Bonnefoy V."/>
            <person name="Bruneel O."/>
            <person name="Chandler M."/>
            <person name="Cleiss J."/>
            <person name="Duran R."/>
            <person name="Elbaz-Poulichet F."/>
            <person name="Fonknechten N."/>
            <person name="Lauga B."/>
            <person name="Mornico D."/>
            <person name="Ortet P."/>
            <person name="Schaeffer C."/>
            <person name="Siguier P."/>
            <person name="Alexander Thil Smith A."/>
            <person name="Van Dorsselaer A."/>
            <person name="Weissenbach J."/>
            <person name="Medigue C."/>
            <person name="Le Paslier D."/>
        </authorList>
    </citation>
    <scope>NUCLEOTIDE SEQUENCE</scope>
</reference>